<dbReference type="AlphaFoldDB" id="A0AAW0G116"/>
<dbReference type="EMBL" id="JASBNA010000031">
    <property type="protein sequence ID" value="KAK7683326.1"/>
    <property type="molecule type" value="Genomic_DNA"/>
</dbReference>
<name>A0AAW0G116_9APHY</name>
<evidence type="ECO:0000313" key="7">
    <source>
        <dbReference type="Proteomes" id="UP001385951"/>
    </source>
</evidence>
<evidence type="ECO:0000256" key="4">
    <source>
        <dbReference type="ARBA" id="ARBA00023002"/>
    </source>
</evidence>
<dbReference type="SUPFAM" id="SSF51905">
    <property type="entry name" value="FAD/NAD(P)-binding domain"/>
    <property type="match status" value="1"/>
</dbReference>
<dbReference type="InterPro" id="IPR036188">
    <property type="entry name" value="FAD/NAD-bd_sf"/>
</dbReference>
<dbReference type="InterPro" id="IPR002938">
    <property type="entry name" value="FAD-bd"/>
</dbReference>
<dbReference type="InterPro" id="IPR050641">
    <property type="entry name" value="RIFMO-like"/>
</dbReference>
<protein>
    <recommendedName>
        <fullName evidence="5">FAD-binding domain-containing protein</fullName>
    </recommendedName>
</protein>
<dbReference type="PANTHER" id="PTHR43004">
    <property type="entry name" value="TRK SYSTEM POTASSIUM UPTAKE PROTEIN"/>
    <property type="match status" value="1"/>
</dbReference>
<reference evidence="6 7" key="1">
    <citation type="submission" date="2022-09" db="EMBL/GenBank/DDBJ databases">
        <authorList>
            <person name="Palmer J.M."/>
        </authorList>
    </citation>
    <scope>NUCLEOTIDE SEQUENCE [LARGE SCALE GENOMIC DNA]</scope>
    <source>
        <strain evidence="6 7">DSM 7382</strain>
    </source>
</reference>
<dbReference type="Pfam" id="PF01494">
    <property type="entry name" value="FAD_binding_3"/>
    <property type="match status" value="1"/>
</dbReference>
<dbReference type="PANTHER" id="PTHR43004:SF19">
    <property type="entry name" value="BINDING MONOOXYGENASE, PUTATIVE (JCVI)-RELATED"/>
    <property type="match status" value="1"/>
</dbReference>
<dbReference type="Gene3D" id="3.50.50.60">
    <property type="entry name" value="FAD/NAD(P)-binding domain"/>
    <property type="match status" value="2"/>
</dbReference>
<dbReference type="Proteomes" id="UP001385951">
    <property type="component" value="Unassembled WGS sequence"/>
</dbReference>
<proteinExistence type="predicted"/>
<dbReference type="PROSITE" id="PS51257">
    <property type="entry name" value="PROKAR_LIPOPROTEIN"/>
    <property type="match status" value="1"/>
</dbReference>
<evidence type="ECO:0000256" key="3">
    <source>
        <dbReference type="ARBA" id="ARBA00022827"/>
    </source>
</evidence>
<evidence type="ECO:0000256" key="2">
    <source>
        <dbReference type="ARBA" id="ARBA00022630"/>
    </source>
</evidence>
<feature type="domain" description="FAD-binding" evidence="5">
    <location>
        <begin position="21"/>
        <end position="391"/>
    </location>
</feature>
<comment type="cofactor">
    <cofactor evidence="1">
        <name>FAD</name>
        <dbReference type="ChEBI" id="CHEBI:57692"/>
    </cofactor>
</comment>
<dbReference type="PRINTS" id="PR00420">
    <property type="entry name" value="RNGMNOXGNASE"/>
</dbReference>
<keyword evidence="7" id="KW-1185">Reference proteome</keyword>
<dbReference type="GO" id="GO:0071949">
    <property type="term" value="F:FAD binding"/>
    <property type="evidence" value="ECO:0007669"/>
    <property type="project" value="InterPro"/>
</dbReference>
<evidence type="ECO:0000256" key="1">
    <source>
        <dbReference type="ARBA" id="ARBA00001974"/>
    </source>
</evidence>
<sequence>MVYSLRYHPPPLPSLMTPDSTTILIVGAGPTGLACAISLVTNGVNPQDIAIIDAQAQGLNLSRAIAIHAKTVEELETLGCSEKLLSQGIFNHVMRFCAGRTVLLTADFPTLAARTRYPFTLTIAQTDTERVLEERLLELGVSVHRPLRLVDLKGISDGIEVTFEGGRTMKTKFLIGADGSRSMVRSLSGILYRDPISGEDPYNDAARARSHQEKPLALGDVHFSGDVPSSLSNRVYLGPRGLLLVVRLPDKPNSKPIYRLGCTVEPGTKDVSKEMLQDGLRVGLELSEHDTPKIESVMTASAFHVRYALADQFYRSLGGGAVVLVGDAAHIHSPAGGQGMNLGIRDSIQLGRVLANVIPETKSNDTIPAVALEALERYSVERRPLALQVIKMTKTLTRIVLIENTFIRTVRNIVLWALGRIPSSGKALALKLSGL</sequence>
<gene>
    <name evidence="6" type="ORF">QCA50_013588</name>
</gene>
<evidence type="ECO:0000259" key="5">
    <source>
        <dbReference type="Pfam" id="PF01494"/>
    </source>
</evidence>
<organism evidence="6 7">
    <name type="scientific">Cerrena zonata</name>
    <dbReference type="NCBI Taxonomy" id="2478898"/>
    <lineage>
        <taxon>Eukaryota</taxon>
        <taxon>Fungi</taxon>
        <taxon>Dikarya</taxon>
        <taxon>Basidiomycota</taxon>
        <taxon>Agaricomycotina</taxon>
        <taxon>Agaricomycetes</taxon>
        <taxon>Polyporales</taxon>
        <taxon>Cerrenaceae</taxon>
        <taxon>Cerrena</taxon>
    </lineage>
</organism>
<evidence type="ECO:0000313" key="6">
    <source>
        <dbReference type="EMBL" id="KAK7683326.1"/>
    </source>
</evidence>
<keyword evidence="4" id="KW-0560">Oxidoreductase</keyword>
<dbReference type="GO" id="GO:0016709">
    <property type="term" value="F:oxidoreductase activity, acting on paired donors, with incorporation or reduction of molecular oxygen, NAD(P)H as one donor, and incorporation of one atom of oxygen"/>
    <property type="evidence" value="ECO:0007669"/>
    <property type="project" value="UniProtKB-ARBA"/>
</dbReference>
<comment type="caution">
    <text evidence="6">The sequence shown here is derived from an EMBL/GenBank/DDBJ whole genome shotgun (WGS) entry which is preliminary data.</text>
</comment>
<keyword evidence="2" id="KW-0285">Flavoprotein</keyword>
<accession>A0AAW0G116</accession>
<keyword evidence="3" id="KW-0274">FAD</keyword>